<feature type="domain" description="AATF leucine zipper-containing" evidence="4">
    <location>
        <begin position="204"/>
        <end position="391"/>
    </location>
</feature>
<accession>B3S5L1</accession>
<evidence type="ECO:0000313" key="5">
    <source>
        <dbReference type="EMBL" id="EDV21975.1"/>
    </source>
</evidence>
<dbReference type="CTD" id="6756712"/>
<evidence type="ECO:0000259" key="4">
    <source>
        <dbReference type="Pfam" id="PF13339"/>
    </source>
</evidence>
<organism evidence="5 6">
    <name type="scientific">Trichoplax adhaerens</name>
    <name type="common">Trichoplax reptans</name>
    <dbReference type="NCBI Taxonomy" id="10228"/>
    <lineage>
        <taxon>Eukaryota</taxon>
        <taxon>Metazoa</taxon>
        <taxon>Placozoa</taxon>
        <taxon>Uniplacotomia</taxon>
        <taxon>Trichoplacea</taxon>
        <taxon>Trichoplacidae</taxon>
        <taxon>Trichoplax</taxon>
    </lineage>
</organism>
<keyword evidence="6" id="KW-1185">Reference proteome</keyword>
<dbReference type="Pfam" id="PF08164">
    <property type="entry name" value="TRAUB"/>
    <property type="match status" value="1"/>
</dbReference>
<feature type="region of interest" description="Disordered" evidence="2">
    <location>
        <begin position="301"/>
        <end position="360"/>
    </location>
</feature>
<dbReference type="HOGENOM" id="CLU_018299_1_2_1"/>
<dbReference type="PANTHER" id="PTHR15565">
    <property type="entry name" value="AATF PROTEIN APOPTOSIS ANTAGONIZING TRANSCRIPTION FACTOR"/>
    <property type="match status" value="1"/>
</dbReference>
<feature type="compositionally biased region" description="Acidic residues" evidence="2">
    <location>
        <begin position="92"/>
        <end position="107"/>
    </location>
</feature>
<gene>
    <name evidence="5" type="ORF">TRIADDRAFT_59502</name>
</gene>
<dbReference type="GO" id="GO:0005730">
    <property type="term" value="C:nucleolus"/>
    <property type="evidence" value="ECO:0000318"/>
    <property type="project" value="GO_Central"/>
</dbReference>
<proteinExistence type="inferred from homology"/>
<dbReference type="FunCoup" id="B3S5L1">
    <property type="interactions" value="1813"/>
</dbReference>
<feature type="domain" description="Apoptosis-antagonizing transcription factor C-terminal" evidence="3">
    <location>
        <begin position="471"/>
        <end position="555"/>
    </location>
</feature>
<dbReference type="OMA" id="GEHENNK"/>
<feature type="compositionally biased region" description="Low complexity" evidence="2">
    <location>
        <begin position="108"/>
        <end position="124"/>
    </location>
</feature>
<comment type="similarity">
    <text evidence="1">Belongs to the AATF family.</text>
</comment>
<dbReference type="OrthoDB" id="5783963at2759"/>
<dbReference type="AlphaFoldDB" id="B3S5L1"/>
<dbReference type="InterPro" id="IPR039223">
    <property type="entry name" value="AATF/Bfr2"/>
</dbReference>
<dbReference type="PhylomeDB" id="B3S5L1"/>
<protein>
    <recommendedName>
        <fullName evidence="7">Protein AATF</fullName>
    </recommendedName>
</protein>
<evidence type="ECO:0000256" key="2">
    <source>
        <dbReference type="SAM" id="MobiDB-lite"/>
    </source>
</evidence>
<feature type="region of interest" description="Disordered" evidence="2">
    <location>
        <begin position="155"/>
        <end position="206"/>
    </location>
</feature>
<dbReference type="Proteomes" id="UP000009022">
    <property type="component" value="Unassembled WGS sequence"/>
</dbReference>
<dbReference type="EMBL" id="DS985251">
    <property type="protein sequence ID" value="EDV21975.1"/>
    <property type="molecule type" value="Genomic_DNA"/>
</dbReference>
<dbReference type="RefSeq" id="XP_002115612.1">
    <property type="nucleotide sequence ID" value="XM_002115576.1"/>
</dbReference>
<feature type="compositionally biased region" description="Acidic residues" evidence="2">
    <location>
        <begin position="307"/>
        <end position="318"/>
    </location>
</feature>
<name>B3S5L1_TRIAD</name>
<feature type="region of interest" description="Disordered" evidence="2">
    <location>
        <begin position="1"/>
        <end position="52"/>
    </location>
</feature>
<evidence type="ECO:0000259" key="3">
    <source>
        <dbReference type="Pfam" id="PF08164"/>
    </source>
</evidence>
<sequence length="577" mass="65387">MSLKEQIEKLQNPAPLFDPEEDYWNESSAAKLCHASDPSGDHDGNGDEGLAASRLIKSKKGPGNVAFLDQIDKKYQGSTVSRNDIHRQREEYTDEDEESLSESEQDSELQSSLDGDSDQDLSQSGNSNIDCALVCSCKLDVNNDESNELMNLQTANDDQDEDSAQGASEEDENVSERGDEEAVDTSEEDDDEIQNFTQGDADGEIEKGEATKAQLQLWDCFMDWRIQMQSVVQVANQLPQFHIHSNFIECGGKTFQTALHKCKSSVASLLSELLVLQEQLMQQYPETRQLLLNSSNKALAESGDVKDSDDDDEIPSDDETVHGIKSVAKNSEECSSSEMKEEESDSDNSIKEDKRKSRKRRFQGNYDEVIDKRASILNKFRGTAIKKWSDRTQIAFGKLNSKKFSDLDQSVPQQIQKILSDKERLIKRTQLRRIPIRALGNLENNDSRDKDARDSHLKDYDPEIFDDSDFYHQLLRELIEYKSTFNKDSDPLAMGRQWLQFQQLRSKVKRKVDTKASKGRKLRYDVHDKLISFAAPMRQGTWTDTARNNLCASLFGKQGTKHKSASNDLDGDIVLFR</sequence>
<feature type="compositionally biased region" description="Acidic residues" evidence="2">
    <location>
        <begin position="157"/>
        <end position="193"/>
    </location>
</feature>
<reference evidence="5 6" key="1">
    <citation type="journal article" date="2008" name="Nature">
        <title>The Trichoplax genome and the nature of placozoans.</title>
        <authorList>
            <person name="Srivastava M."/>
            <person name="Begovic E."/>
            <person name="Chapman J."/>
            <person name="Putnam N.H."/>
            <person name="Hellsten U."/>
            <person name="Kawashima T."/>
            <person name="Kuo A."/>
            <person name="Mitros T."/>
            <person name="Salamov A."/>
            <person name="Carpenter M.L."/>
            <person name="Signorovitch A.Y."/>
            <person name="Moreno M.A."/>
            <person name="Kamm K."/>
            <person name="Grimwood J."/>
            <person name="Schmutz J."/>
            <person name="Shapiro H."/>
            <person name="Grigoriev I.V."/>
            <person name="Buss L.W."/>
            <person name="Schierwater B."/>
            <person name="Dellaporta S.L."/>
            <person name="Rokhsar D.S."/>
        </authorList>
    </citation>
    <scope>NUCLEOTIDE SEQUENCE [LARGE SCALE GENOMIC DNA]</scope>
    <source>
        <strain evidence="5 6">Grell-BS-1999</strain>
    </source>
</reference>
<dbReference type="STRING" id="10228.B3S5L1"/>
<dbReference type="GeneID" id="6756712"/>
<evidence type="ECO:0000256" key="1">
    <source>
        <dbReference type="ARBA" id="ARBA00008966"/>
    </source>
</evidence>
<dbReference type="eggNOG" id="KOG2773">
    <property type="taxonomic scope" value="Eukaryota"/>
</dbReference>
<evidence type="ECO:0000313" key="6">
    <source>
        <dbReference type="Proteomes" id="UP000009022"/>
    </source>
</evidence>
<dbReference type="KEGG" id="tad:TRIADDRAFT_59502"/>
<evidence type="ECO:0008006" key="7">
    <source>
        <dbReference type="Google" id="ProtNLM"/>
    </source>
</evidence>
<dbReference type="InParanoid" id="B3S5L1"/>
<dbReference type="InterPro" id="IPR025160">
    <property type="entry name" value="AATF"/>
</dbReference>
<dbReference type="InterPro" id="IPR012617">
    <property type="entry name" value="AATF_C"/>
</dbReference>
<feature type="region of interest" description="Disordered" evidence="2">
    <location>
        <begin position="77"/>
        <end position="124"/>
    </location>
</feature>
<dbReference type="PANTHER" id="PTHR15565:SF0">
    <property type="entry name" value="PROTEIN AATF"/>
    <property type="match status" value="1"/>
</dbReference>
<dbReference type="Pfam" id="PF13339">
    <property type="entry name" value="AATF-Che1"/>
    <property type="match status" value="1"/>
</dbReference>